<dbReference type="SUPFAM" id="SSF52540">
    <property type="entry name" value="P-loop containing nucleoside triphosphate hydrolases"/>
    <property type="match status" value="1"/>
</dbReference>
<gene>
    <name evidence="2" type="ORF">SSPO_052340</name>
</gene>
<dbReference type="EMBL" id="AP019620">
    <property type="protein sequence ID" value="BBJ42516.1"/>
    <property type="molecule type" value="Genomic_DNA"/>
</dbReference>
<dbReference type="GO" id="GO:0005524">
    <property type="term" value="F:ATP binding"/>
    <property type="evidence" value="ECO:0007669"/>
    <property type="project" value="InterPro"/>
</dbReference>
<accession>A0A499V295</accession>
<evidence type="ECO:0000259" key="1">
    <source>
        <dbReference type="SMART" id="SM00382"/>
    </source>
</evidence>
<reference evidence="2 3" key="1">
    <citation type="journal article" date="2020" name="Int. J. Syst. Evol. Microbiol.">
        <title>Reclassification of Streptomyces castelarensis and Streptomyces sporoclivatus as later heterotypic synonyms of Streptomyces antimycoticus.</title>
        <authorList>
            <person name="Komaki H."/>
            <person name="Tamura T."/>
        </authorList>
    </citation>
    <scope>NUCLEOTIDE SEQUENCE [LARGE SCALE GENOMIC DNA]</scope>
    <source>
        <strain evidence="2 3">NBRC 100767</strain>
    </source>
</reference>
<dbReference type="Proteomes" id="UP000463951">
    <property type="component" value="Chromosome"/>
</dbReference>
<sequence length="370" mass="41460">MRGIENREAEIDRLAKIAYGRARTVQYEWTAETKPIGASNSINLRFNINPHSDPPSNVYALIGRNGAGKTRILHQLASNVSRSAAIASDVDDDAVAPMNVVAVSFSAFDALFASDAMTSTLLPFKYVGLRASGRQGAFLKSDIDQEREFQRSFEVCMIGARRQLWIRAMETLNYAGSGFLEGREDLLLRVSEEEPTNEVIIDAMELLEELSSGHRMVYQTMTHLVASVTERTLVLIDEPETHLHPPLLSALIKSISDLLRDRNGMALLATHSPVVLQEVPRKCTFMLRRHGRRIRADHPEIETWGENVGELTRSVFHLEVTETGYYRRLAEMVDSGASYEEIVNQYNSIGTEARALLRAMIAERRAELEG</sequence>
<protein>
    <recommendedName>
        <fullName evidence="1">AAA+ ATPase domain-containing protein</fullName>
    </recommendedName>
</protein>
<dbReference type="InterPro" id="IPR051396">
    <property type="entry name" value="Bact_Antivir_Def_Nuclease"/>
</dbReference>
<feature type="domain" description="AAA+ ATPase" evidence="1">
    <location>
        <begin position="55"/>
        <end position="306"/>
    </location>
</feature>
<dbReference type="InterPro" id="IPR003593">
    <property type="entry name" value="AAA+_ATPase"/>
</dbReference>
<dbReference type="InterPro" id="IPR003959">
    <property type="entry name" value="ATPase_AAA_core"/>
</dbReference>
<evidence type="ECO:0000313" key="2">
    <source>
        <dbReference type="EMBL" id="BBJ42516.1"/>
    </source>
</evidence>
<dbReference type="InterPro" id="IPR027417">
    <property type="entry name" value="P-loop_NTPase"/>
</dbReference>
<dbReference type="GO" id="GO:0016887">
    <property type="term" value="F:ATP hydrolysis activity"/>
    <property type="evidence" value="ECO:0007669"/>
    <property type="project" value="InterPro"/>
</dbReference>
<proteinExistence type="predicted"/>
<dbReference type="SMART" id="SM00382">
    <property type="entry name" value="AAA"/>
    <property type="match status" value="1"/>
</dbReference>
<dbReference type="Gene3D" id="3.40.50.300">
    <property type="entry name" value="P-loop containing nucleotide triphosphate hydrolases"/>
    <property type="match status" value="1"/>
</dbReference>
<dbReference type="Pfam" id="PF13304">
    <property type="entry name" value="AAA_21"/>
    <property type="match status" value="1"/>
</dbReference>
<dbReference type="PANTHER" id="PTHR43581">
    <property type="entry name" value="ATP/GTP PHOSPHATASE"/>
    <property type="match status" value="1"/>
</dbReference>
<evidence type="ECO:0000313" key="3">
    <source>
        <dbReference type="Proteomes" id="UP000463951"/>
    </source>
</evidence>
<name>A0A499V295_9ACTN</name>
<dbReference type="AlphaFoldDB" id="A0A499V295"/>
<organism evidence="2 3">
    <name type="scientific">Streptomyces antimycoticus</name>
    <dbReference type="NCBI Taxonomy" id="68175"/>
    <lineage>
        <taxon>Bacteria</taxon>
        <taxon>Bacillati</taxon>
        <taxon>Actinomycetota</taxon>
        <taxon>Actinomycetes</taxon>
        <taxon>Kitasatosporales</taxon>
        <taxon>Streptomycetaceae</taxon>
        <taxon>Streptomyces</taxon>
        <taxon>Streptomyces violaceusniger group</taxon>
    </lineage>
</organism>
<dbReference type="PANTHER" id="PTHR43581:SF2">
    <property type="entry name" value="EXCINUCLEASE ATPASE SUBUNIT"/>
    <property type="match status" value="1"/>
</dbReference>